<evidence type="ECO:0000256" key="2">
    <source>
        <dbReference type="ARBA" id="ARBA00004479"/>
    </source>
</evidence>
<dbReference type="PRINTS" id="PR00205">
    <property type="entry name" value="CADHERIN"/>
</dbReference>
<dbReference type="FunFam" id="2.60.40.60:FF:000032">
    <property type="entry name" value="FAT atypical cadherin 1"/>
    <property type="match status" value="1"/>
</dbReference>
<dbReference type="PROSITE" id="PS50026">
    <property type="entry name" value="EGF_3"/>
    <property type="match status" value="6"/>
</dbReference>
<dbReference type="PROSITE" id="PS50268">
    <property type="entry name" value="CADHERIN_2"/>
    <property type="match status" value="34"/>
</dbReference>
<feature type="domain" description="EGF-like" evidence="20">
    <location>
        <begin position="4163"/>
        <end position="4199"/>
    </location>
</feature>
<feature type="domain" description="Cadherin" evidence="21">
    <location>
        <begin position="308"/>
        <end position="403"/>
    </location>
</feature>
<keyword evidence="13" id="KW-0325">Glycoprotein</keyword>
<feature type="region of interest" description="Disordered" evidence="16">
    <location>
        <begin position="4345"/>
        <end position="4381"/>
    </location>
</feature>
<dbReference type="Pfam" id="PF00008">
    <property type="entry name" value="EGF"/>
    <property type="match status" value="2"/>
</dbReference>
<evidence type="ECO:0000256" key="15">
    <source>
        <dbReference type="PROSITE-ProRule" id="PRU00076"/>
    </source>
</evidence>
<feature type="domain" description="Cadherin" evidence="21">
    <location>
        <begin position="1290"/>
        <end position="1400"/>
    </location>
</feature>
<dbReference type="CDD" id="cd00110">
    <property type="entry name" value="LamG"/>
    <property type="match status" value="1"/>
</dbReference>
<dbReference type="PROSITE" id="PS00010">
    <property type="entry name" value="ASX_HYDROXYL"/>
    <property type="match status" value="2"/>
</dbReference>
<feature type="domain" description="Cadherin" evidence="21">
    <location>
        <begin position="978"/>
        <end position="1082"/>
    </location>
</feature>
<dbReference type="FunFam" id="2.60.40.60:FF:000026">
    <property type="entry name" value="FAT atypical cadherin 1"/>
    <property type="match status" value="2"/>
</dbReference>
<keyword evidence="7" id="KW-0677">Repeat</keyword>
<keyword evidence="12 15" id="KW-1015">Disulfide bond</keyword>
<feature type="domain" description="Cadherin" evidence="21">
    <location>
        <begin position="2122"/>
        <end position="2224"/>
    </location>
</feature>
<feature type="domain" description="Cadherin" evidence="21">
    <location>
        <begin position="3262"/>
        <end position="3365"/>
    </location>
</feature>
<evidence type="ECO:0000256" key="4">
    <source>
        <dbReference type="ARBA" id="ARBA00022536"/>
    </source>
</evidence>
<comment type="caution">
    <text evidence="15">Lacks conserved residue(s) required for the propagation of feature annotation.</text>
</comment>
<dbReference type="FunFam" id="2.60.40.60:FF:000033">
    <property type="entry name" value="FAT atypical cadherin 1"/>
    <property type="match status" value="2"/>
</dbReference>
<name>A0A3M6UPN1_POCDA</name>
<feature type="domain" description="EGF-like" evidence="20">
    <location>
        <begin position="4241"/>
        <end position="4278"/>
    </location>
</feature>
<evidence type="ECO:0000259" key="19">
    <source>
        <dbReference type="PROSITE" id="PS50025"/>
    </source>
</evidence>
<feature type="domain" description="Cadherin" evidence="21">
    <location>
        <begin position="1401"/>
        <end position="1499"/>
    </location>
</feature>
<reference evidence="22 23" key="1">
    <citation type="journal article" date="2018" name="Sci. Rep.">
        <title>Comparative analysis of the Pocillopora damicornis genome highlights role of immune system in coral evolution.</title>
        <authorList>
            <person name="Cunning R."/>
            <person name="Bay R.A."/>
            <person name="Gillette P."/>
            <person name="Baker A.C."/>
            <person name="Traylor-Knowles N."/>
        </authorList>
    </citation>
    <scope>NUCLEOTIDE SEQUENCE [LARGE SCALE GENOMIC DNA]</scope>
    <source>
        <strain evidence="22">RSMAS</strain>
        <tissue evidence="22">Whole animal</tissue>
    </source>
</reference>
<feature type="domain" description="Cadherin" evidence="21">
    <location>
        <begin position="774"/>
        <end position="872"/>
    </location>
</feature>
<feature type="disulfide bond" evidence="15">
    <location>
        <begin position="4210"/>
        <end position="4227"/>
    </location>
</feature>
<evidence type="ECO:0000256" key="1">
    <source>
        <dbReference type="ARBA" id="ARBA00004162"/>
    </source>
</evidence>
<keyword evidence="10 17" id="KW-1133">Transmembrane helix</keyword>
<feature type="domain" description="EGF-like" evidence="20">
    <location>
        <begin position="4124"/>
        <end position="4161"/>
    </location>
</feature>
<dbReference type="OMA" id="VNENAHA"/>
<dbReference type="Pfam" id="PF12661">
    <property type="entry name" value="hEGF"/>
    <property type="match status" value="2"/>
</dbReference>
<feature type="chain" id="PRO_5018101159" evidence="18">
    <location>
        <begin position="25"/>
        <end position="4649"/>
    </location>
</feature>
<gene>
    <name evidence="22" type="ORF">pdam_00001647</name>
</gene>
<dbReference type="SUPFAM" id="SSF49899">
    <property type="entry name" value="Concanavalin A-like lectins/glucanases"/>
    <property type="match status" value="1"/>
</dbReference>
<dbReference type="SUPFAM" id="SSF49313">
    <property type="entry name" value="Cadherin-like"/>
    <property type="match status" value="34"/>
</dbReference>
<dbReference type="FunFam" id="2.60.40.60:FF:000058">
    <property type="entry name" value="FAT atypical cadherin 3"/>
    <property type="match status" value="1"/>
</dbReference>
<feature type="transmembrane region" description="Helical" evidence="17">
    <location>
        <begin position="4297"/>
        <end position="4318"/>
    </location>
</feature>
<feature type="region of interest" description="Disordered" evidence="16">
    <location>
        <begin position="4587"/>
        <end position="4624"/>
    </location>
</feature>
<evidence type="ECO:0000256" key="5">
    <source>
        <dbReference type="ARBA" id="ARBA00022692"/>
    </source>
</evidence>
<dbReference type="Gene3D" id="2.10.25.10">
    <property type="entry name" value="Laminin"/>
    <property type="match status" value="5"/>
</dbReference>
<dbReference type="Pfam" id="PF02210">
    <property type="entry name" value="Laminin_G_2"/>
    <property type="match status" value="1"/>
</dbReference>
<feature type="domain" description="EGF-like" evidence="20">
    <location>
        <begin position="4200"/>
        <end position="4239"/>
    </location>
</feature>
<dbReference type="Pfam" id="PF00028">
    <property type="entry name" value="Cadherin"/>
    <property type="match status" value="28"/>
</dbReference>
<feature type="domain" description="Cadherin" evidence="21">
    <location>
        <begin position="185"/>
        <end position="292"/>
    </location>
</feature>
<dbReference type="FunFam" id="2.60.40.60:FF:000015">
    <property type="entry name" value="FAT atypical cadherin 1"/>
    <property type="match status" value="2"/>
</dbReference>
<feature type="domain" description="Cadherin" evidence="21">
    <location>
        <begin position="75"/>
        <end position="184"/>
    </location>
</feature>
<feature type="domain" description="Cadherin" evidence="21">
    <location>
        <begin position="1608"/>
        <end position="1715"/>
    </location>
</feature>
<dbReference type="FunFam" id="2.60.40.60:FF:000094">
    <property type="entry name" value="protocadherin gamma-C4 isoform X2"/>
    <property type="match status" value="1"/>
</dbReference>
<dbReference type="SUPFAM" id="SSF57196">
    <property type="entry name" value="EGF/Laminin"/>
    <property type="match status" value="5"/>
</dbReference>
<dbReference type="PANTHER" id="PTHR24026:SF125">
    <property type="entry name" value="FAT-LIKE CADHERIN-RELATED TUMOR SUPPRESSOR HOMOLOG"/>
    <property type="match status" value="1"/>
</dbReference>
<dbReference type="PROSITE" id="PS50025">
    <property type="entry name" value="LAM_G_DOMAIN"/>
    <property type="match status" value="1"/>
</dbReference>
<dbReference type="FunFam" id="2.60.40.60:FF:000024">
    <property type="entry name" value="FAT atypical cadherin 3"/>
    <property type="match status" value="1"/>
</dbReference>
<dbReference type="GO" id="GO:0007156">
    <property type="term" value="P:homophilic cell adhesion via plasma membrane adhesion molecules"/>
    <property type="evidence" value="ECO:0007669"/>
    <property type="project" value="InterPro"/>
</dbReference>
<evidence type="ECO:0000256" key="9">
    <source>
        <dbReference type="ARBA" id="ARBA00022889"/>
    </source>
</evidence>
<dbReference type="PROSITE" id="PS01187">
    <property type="entry name" value="EGF_CA"/>
    <property type="match status" value="1"/>
</dbReference>
<feature type="disulfide bond" evidence="15">
    <location>
        <begin position="4112"/>
        <end position="4121"/>
    </location>
</feature>
<feature type="domain" description="Cadherin" evidence="21">
    <location>
        <begin position="1917"/>
        <end position="2005"/>
    </location>
</feature>
<dbReference type="CDD" id="cd00054">
    <property type="entry name" value="EGF_CA"/>
    <property type="match status" value="6"/>
</dbReference>
<dbReference type="SMART" id="SM00179">
    <property type="entry name" value="EGF_CA"/>
    <property type="match status" value="4"/>
</dbReference>
<dbReference type="OrthoDB" id="6252479at2759"/>
<dbReference type="InterPro" id="IPR000742">
    <property type="entry name" value="EGF"/>
</dbReference>
<dbReference type="FunFam" id="2.10.25.10:FF:000118">
    <property type="entry name" value="protein delta homolog 2"/>
    <property type="match status" value="1"/>
</dbReference>
<dbReference type="InterPro" id="IPR015919">
    <property type="entry name" value="Cadherin-like_sf"/>
</dbReference>
<feature type="domain" description="Cadherin" evidence="21">
    <location>
        <begin position="1186"/>
        <end position="1289"/>
    </location>
</feature>
<dbReference type="SMART" id="SM00112">
    <property type="entry name" value="CA"/>
    <property type="match status" value="34"/>
</dbReference>
<keyword evidence="11 17" id="KW-0472">Membrane</keyword>
<feature type="domain" description="Cadherin" evidence="21">
    <location>
        <begin position="873"/>
        <end position="977"/>
    </location>
</feature>
<evidence type="ECO:0000256" key="10">
    <source>
        <dbReference type="ARBA" id="ARBA00022989"/>
    </source>
</evidence>
<dbReference type="PROSITE" id="PS01186">
    <property type="entry name" value="EGF_2"/>
    <property type="match status" value="3"/>
</dbReference>
<dbReference type="PROSITE" id="PS00232">
    <property type="entry name" value="CADHERIN_1"/>
    <property type="match status" value="16"/>
</dbReference>
<dbReference type="Proteomes" id="UP000275408">
    <property type="component" value="Unassembled WGS sequence"/>
</dbReference>
<dbReference type="InterPro" id="IPR013320">
    <property type="entry name" value="ConA-like_dom_sf"/>
</dbReference>
<dbReference type="InterPro" id="IPR020894">
    <property type="entry name" value="Cadherin_CS"/>
</dbReference>
<feature type="domain" description="Cadherin" evidence="21">
    <location>
        <begin position="2326"/>
        <end position="2436"/>
    </location>
</feature>
<feature type="domain" description="Cadherin" evidence="21">
    <location>
        <begin position="2852"/>
        <end position="2955"/>
    </location>
</feature>
<keyword evidence="4 15" id="KW-0245">EGF-like domain</keyword>
<dbReference type="GO" id="GO:0005886">
    <property type="term" value="C:plasma membrane"/>
    <property type="evidence" value="ECO:0007669"/>
    <property type="project" value="UniProtKB-SubCell"/>
</dbReference>
<dbReference type="Gene3D" id="2.60.40.60">
    <property type="entry name" value="Cadherins"/>
    <property type="match status" value="34"/>
</dbReference>
<evidence type="ECO:0000256" key="13">
    <source>
        <dbReference type="ARBA" id="ARBA00023180"/>
    </source>
</evidence>
<dbReference type="InterPro" id="IPR001791">
    <property type="entry name" value="Laminin_G"/>
</dbReference>
<feature type="disulfide bond" evidence="15">
    <location>
        <begin position="4229"/>
        <end position="4238"/>
    </location>
</feature>
<dbReference type="SMART" id="SM00181">
    <property type="entry name" value="EGF"/>
    <property type="match status" value="7"/>
</dbReference>
<dbReference type="InterPro" id="IPR013032">
    <property type="entry name" value="EGF-like_CS"/>
</dbReference>
<evidence type="ECO:0000256" key="16">
    <source>
        <dbReference type="SAM" id="MobiDB-lite"/>
    </source>
</evidence>
<feature type="domain" description="Cadherin" evidence="21">
    <location>
        <begin position="508"/>
        <end position="615"/>
    </location>
</feature>
<dbReference type="SMART" id="SM00282">
    <property type="entry name" value="LamG"/>
    <property type="match status" value="1"/>
</dbReference>
<dbReference type="FunFam" id="2.60.40.60:FF:000053">
    <property type="entry name" value="FAT atypical cadherin 3"/>
    <property type="match status" value="1"/>
</dbReference>
<evidence type="ECO:0000256" key="6">
    <source>
        <dbReference type="ARBA" id="ARBA00022729"/>
    </source>
</evidence>
<dbReference type="GO" id="GO:0005509">
    <property type="term" value="F:calcium ion binding"/>
    <property type="evidence" value="ECO:0007669"/>
    <property type="project" value="UniProtKB-UniRule"/>
</dbReference>
<dbReference type="InterPro" id="IPR002126">
    <property type="entry name" value="Cadherin-like_dom"/>
</dbReference>
<dbReference type="PROSITE" id="PS00022">
    <property type="entry name" value="EGF_1"/>
    <property type="match status" value="5"/>
</dbReference>
<evidence type="ECO:0000256" key="7">
    <source>
        <dbReference type="ARBA" id="ARBA00022737"/>
    </source>
</evidence>
<comment type="caution">
    <text evidence="22">The sequence shown here is derived from an EMBL/GenBank/DDBJ whole genome shotgun (WGS) entry which is preliminary data.</text>
</comment>
<feature type="domain" description="Cadherin" evidence="21">
    <location>
        <begin position="3589"/>
        <end position="3681"/>
    </location>
</feature>
<dbReference type="STRING" id="46731.A0A3M6UPN1"/>
<feature type="disulfide bond" evidence="15">
    <location>
        <begin position="4151"/>
        <end position="4160"/>
    </location>
</feature>
<feature type="domain" description="Cadherin" evidence="21">
    <location>
        <begin position="2956"/>
        <end position="3055"/>
    </location>
</feature>
<feature type="domain" description="Cadherin" evidence="21">
    <location>
        <begin position="2225"/>
        <end position="2325"/>
    </location>
</feature>
<evidence type="ECO:0000259" key="21">
    <source>
        <dbReference type="PROSITE" id="PS50268"/>
    </source>
</evidence>
<dbReference type="EMBL" id="RCHS01001028">
    <property type="protein sequence ID" value="RMX55636.1"/>
    <property type="molecule type" value="Genomic_DNA"/>
</dbReference>
<dbReference type="FunFam" id="2.60.40.60:FF:000100">
    <property type="entry name" value="protocadherin Fat 2"/>
    <property type="match status" value="2"/>
</dbReference>
<dbReference type="FunFam" id="2.60.40.60:FF:000020">
    <property type="entry name" value="Dachsous cadherin-related 1b"/>
    <property type="match status" value="4"/>
</dbReference>
<keyword evidence="23" id="KW-1185">Reference proteome</keyword>
<feature type="domain" description="Cadherin" evidence="21">
    <location>
        <begin position="1711"/>
        <end position="1808"/>
    </location>
</feature>
<keyword evidence="9" id="KW-0130">Cell adhesion</keyword>
<feature type="disulfide bond" evidence="15">
    <location>
        <begin position="4189"/>
        <end position="4198"/>
    </location>
</feature>
<feature type="domain" description="EGF-like" evidence="20">
    <location>
        <begin position="4085"/>
        <end position="4122"/>
    </location>
</feature>
<dbReference type="CDD" id="cd11304">
    <property type="entry name" value="Cadherin_repeat"/>
    <property type="match status" value="34"/>
</dbReference>
<evidence type="ECO:0000313" key="22">
    <source>
        <dbReference type="EMBL" id="RMX55636.1"/>
    </source>
</evidence>
<keyword evidence="5 17" id="KW-0812">Transmembrane</keyword>
<dbReference type="FunFam" id="2.60.40.60:FF:000013">
    <property type="entry name" value="Cadherin EGF LAG seven-pass G-type receptor"/>
    <property type="match status" value="2"/>
</dbReference>
<feature type="domain" description="Cadherin" evidence="21">
    <location>
        <begin position="2746"/>
        <end position="2851"/>
    </location>
</feature>
<feature type="domain" description="Cadherin" evidence="21">
    <location>
        <begin position="2539"/>
        <end position="2643"/>
    </location>
</feature>
<feature type="domain" description="Cadherin" evidence="21">
    <location>
        <begin position="2644"/>
        <end position="2745"/>
    </location>
</feature>
<feature type="domain" description="Cadherin" evidence="21">
    <location>
        <begin position="404"/>
        <end position="507"/>
    </location>
</feature>
<evidence type="ECO:0000256" key="8">
    <source>
        <dbReference type="ARBA" id="ARBA00022837"/>
    </source>
</evidence>
<evidence type="ECO:0000259" key="20">
    <source>
        <dbReference type="PROSITE" id="PS50026"/>
    </source>
</evidence>
<dbReference type="InterPro" id="IPR001881">
    <property type="entry name" value="EGF-like_Ca-bd_dom"/>
</dbReference>
<feature type="domain" description="Cadherin" evidence="21">
    <location>
        <begin position="1500"/>
        <end position="1607"/>
    </location>
</feature>
<feature type="domain" description="Cadherin" evidence="21">
    <location>
        <begin position="3056"/>
        <end position="3157"/>
    </location>
</feature>
<dbReference type="InterPro" id="IPR000152">
    <property type="entry name" value="EGF-type_Asp/Asn_hydroxyl_site"/>
</dbReference>
<keyword evidence="6 18" id="KW-0732">Signal</keyword>
<evidence type="ECO:0000256" key="17">
    <source>
        <dbReference type="SAM" id="Phobius"/>
    </source>
</evidence>
<comment type="subcellular location">
    <subcellularLocation>
        <location evidence="1">Cell membrane</location>
        <topology evidence="1">Single-pass membrane protein</topology>
    </subcellularLocation>
    <subcellularLocation>
        <location evidence="2">Membrane</location>
        <topology evidence="2">Single-pass type I membrane protein</topology>
    </subcellularLocation>
</comment>
<feature type="domain" description="Cadherin" evidence="21">
    <location>
        <begin position="3366"/>
        <end position="3470"/>
    </location>
</feature>
<accession>A0A3M6UPN1</accession>
<dbReference type="Gene3D" id="2.60.120.200">
    <property type="match status" value="1"/>
</dbReference>
<feature type="domain" description="EGF-like" evidence="20">
    <location>
        <begin position="4048"/>
        <end position="4084"/>
    </location>
</feature>
<feature type="compositionally biased region" description="Polar residues" evidence="16">
    <location>
        <begin position="4452"/>
        <end position="4462"/>
    </location>
</feature>
<evidence type="ECO:0000256" key="12">
    <source>
        <dbReference type="ARBA" id="ARBA00023157"/>
    </source>
</evidence>
<evidence type="ECO:0000313" key="23">
    <source>
        <dbReference type="Proteomes" id="UP000275408"/>
    </source>
</evidence>
<feature type="disulfide bond" evidence="15">
    <location>
        <begin position="4074"/>
        <end position="4083"/>
    </location>
</feature>
<feature type="region of interest" description="Disordered" evidence="16">
    <location>
        <begin position="4445"/>
        <end position="4549"/>
    </location>
</feature>
<dbReference type="GO" id="GO:0009653">
    <property type="term" value="P:anatomical structure morphogenesis"/>
    <property type="evidence" value="ECO:0007669"/>
    <property type="project" value="UniProtKB-ARBA"/>
</dbReference>
<proteinExistence type="predicted"/>
<feature type="signal peptide" evidence="18">
    <location>
        <begin position="1"/>
        <end position="24"/>
    </location>
</feature>
<feature type="domain" description="Cadherin" evidence="21">
    <location>
        <begin position="1809"/>
        <end position="1916"/>
    </location>
</feature>
<evidence type="ECO:0000256" key="11">
    <source>
        <dbReference type="ARBA" id="ARBA00023136"/>
    </source>
</evidence>
<feature type="domain" description="Cadherin" evidence="21">
    <location>
        <begin position="3471"/>
        <end position="3573"/>
    </location>
</feature>
<evidence type="ECO:0000256" key="3">
    <source>
        <dbReference type="ARBA" id="ARBA00022475"/>
    </source>
</evidence>
<keyword evidence="8 14" id="KW-0106">Calcium</keyword>
<organism evidence="22 23">
    <name type="scientific">Pocillopora damicornis</name>
    <name type="common">Cauliflower coral</name>
    <name type="synonym">Millepora damicornis</name>
    <dbReference type="NCBI Taxonomy" id="46731"/>
    <lineage>
        <taxon>Eukaryota</taxon>
        <taxon>Metazoa</taxon>
        <taxon>Cnidaria</taxon>
        <taxon>Anthozoa</taxon>
        <taxon>Hexacorallia</taxon>
        <taxon>Scleractinia</taxon>
        <taxon>Astrocoeniina</taxon>
        <taxon>Pocilloporidae</taxon>
        <taxon>Pocillopora</taxon>
    </lineage>
</organism>
<dbReference type="FunFam" id="2.60.40.60:FF:000037">
    <property type="entry name" value="FAT atypical cadherin 1"/>
    <property type="match status" value="1"/>
</dbReference>
<feature type="domain" description="Laminin G" evidence="19">
    <location>
        <begin position="3862"/>
        <end position="4046"/>
    </location>
</feature>
<feature type="domain" description="Cadherin" evidence="21">
    <location>
        <begin position="3158"/>
        <end position="3261"/>
    </location>
</feature>
<keyword evidence="3" id="KW-1003">Cell membrane</keyword>
<dbReference type="InterPro" id="IPR018097">
    <property type="entry name" value="EGF_Ca-bd_CS"/>
</dbReference>
<dbReference type="PANTHER" id="PTHR24026">
    <property type="entry name" value="FAT ATYPICAL CADHERIN-RELATED"/>
    <property type="match status" value="1"/>
</dbReference>
<feature type="domain" description="Cadherin" evidence="21">
    <location>
        <begin position="2018"/>
        <end position="2121"/>
    </location>
</feature>
<protein>
    <submittedName>
        <fullName evidence="22">Uncharacterized protein</fullName>
    </submittedName>
</protein>
<evidence type="ECO:0000256" key="14">
    <source>
        <dbReference type="PROSITE-ProRule" id="PRU00043"/>
    </source>
</evidence>
<feature type="domain" description="Cadherin" evidence="21">
    <location>
        <begin position="1084"/>
        <end position="1185"/>
    </location>
</feature>
<sequence length="4649" mass="511762">MRSLFKLVVLPILLFCCSLNVCLGVIEESLVENNTQTLGDDGLRQGRPSSVVVETVPTYSWEFRSKNEKDIKFTSGGLYQATISETKKSQIICDLKMGVYAHDEDTEVEFNITKGNAEGTFTVSSKRVEDFIFMEITAERKLNREEDGYFLLTVAAQHPETNEVLDMTEVNVNVLDLNDNLPKFSRLFQHVTVEEDIPLHTSVAQVVANDEDMGPNGLLYFSFISKSPFFAIDPISGVVTVTRSLAGKRRRSYGLLVTARDRTLPSSKAQSAKAKHNITVTVRPVNRFSPEIKVKFQLEKIIEGNSDIRFAVIQVSDQDNANSGEINKVRITSGNMEGHFKIRRSQDASDEFWIDVVKPLDREKAPNGYKLVITAFDKGSPPRSGTVTLRVLIEDVNDIKPAFNQSLYEATISELAPLYTSVVRVFVDDGDLGNNAKVYYTLRGGHSKNFRIDRETGLITTTGHLDYETKPVLEFDVWCFQSDSSKQMASARVSVNIEDANDNDPEFENPSYSLEFFEDLRPGTKLPLTVRANDPDSGSNGKIQYSIINRESLPFAIDSETGDIISLTSLDRDAGVPEFITLKIRASDFGEPFRRESETYVHLHIKANNDNQPVFEYFRCTIKISEDAPVGTILTSLTAVDIDVGESEGLVYGIDPVGNTDKTFSINPSTGQLKTAKSLQGGEKEFSLYVTVTDSALKSKHPVTLKIMVVSPQTATEFLNYVETRCSVFPHYLKAVEHVRKQGNFKPSYPSIEKVPAKPTNRNYPRFHLHKSVIEVSEDVAVKSTIMKFSATDDDQGYNGMILYSIVSGNIGSAFNIDMHTGELYIASLLDRETMGKFRLNISANDCGSPGKTAHTVIYINVIDVNDNAPVFERDIYEVSKPENITRGQTVVVVNATDMDDGENGRIHFKLLNDFGEKFRIDSRTGRLSVAYALDYEDRAKYSIEVQAFDNSPTSQRMVSAMVIVNLVDINDNAPAIVPRTFNVSIPEDLPPESVVAAISAEDPDTGLGGELEFSFVDNLKRFKIDSGSGVIRLRRHVDYEQENVYNLKVKISDKGTPRLSSFANVNINILDVNENNIAPIFPGVSLLRATVSENSPVGTSVLKAEAFDSDSWYMSYFIIDGTGVDKFEIGRENGIIRTTKMLDCEESDHYWLHIQVKDREMSPLHTNIPMLITVLPVNDDPPYFNPAIYFPSVIENAAPGESVVTVKAHNPSSDGSNLLYSIKSGNEAGRFAIDRKSGLITTTTSLDREEQDKYELEVKVSNGDNPPKSAYITFPVTVADANDNGPYFLKSFYDVYFKQQDDPSTSVEILRVAAVDKDISSNADLTYGFLYPSEISPGLLKIDPKTGVISAKLSCQGEDYLEFEVNVTDGGVPPRSATVPVFMEYCMSKNPPSSNPPRFRQKVYKKSFKEDAEVGSVVELVSAHDSDGDSLTYSIISGNIGNKFLIDKARGEVTIANKLDHEEASSYTLTIQASDDYNAKTTSLEIEVEDVNDNSPVPLMTEYQVHIPEDAKIGSVLTKVEATDGDGGASGSVKYAIVGSVKQKSISLFMIQSLTGNIKTTKPLDYEDLKEHTLIIEATDQATPKRQSLFTIVIKVDDVNDHKPMFVRSEFKAEVNVDASIGTPIIKVFATDDDDGTNALLKFSIKGGNTNDAFYIDQNSGIIQVAAKLSSAIDEYSLQVQVSDSGIPTQTAEVEVKILVRGINQPVEFERPLYQASIKENHRPGHPIINVIFNGSLPSYEFVPQDNACWKDFDINRKTGLVTNKKPFDAEELTECKFLIRGTSSDGNGQTQLIVKIIDENDHAPAFSQLLYLGHIKEGLPEDSPVIGGDGKALAIQASDADVSGSDLMYEVVGCSMFTIDSQSGELMTAEMLDFESVSSYRFKIKVSDDGTPSFSAFTDVVVSVHDVNDLPPIFSSPVFEAVVFLPTYSGSVITTVTAADGDSQPLTSLTYSIATPSLTHIFDISPRQGVITVKNSSLIHQAVYHVQVSVSDGNFSNQATVNIECKPLPVSDLQFSQMEYNASIVEGISTAADIVQLQTVGYSIGDTITYSVVVPSHFFVISESTGIVSTLPGKTFDRETTDRYEIVVQARDDRKPMPRVAQSLLYVIVDDVNDNAPIFTKDVYFFVIQVSADVGAFVGQVQASDKDIGSNGAIKYFLKGGGEGRFEVRYATGNIEVSRLLDGIIVPSVFTLEIEARDEGVVRMSAKTIVKIKVVDKETPIFDYLSYSKVVREDVNVGEEITRVQARSPGGADILYTILAGDPYNQFAIDLKTGVLTVESSLDYEVRTSYQLLVRATDESTTSYGEITVLITITDVNDIAPLFNQSLYLATIPEDTPTGTSVVSFTAFDRDSGVNKQLSYRLETLNSHNDSKTSEFFVISQATSQIVVAKRLDYEQNIVHELKLIVTDGGTPPLTGEARVRIVVEDANDNPPSFEQNSYATSISGSAGPGFFVTRVIASDPDDDDVGKLRYLIKAGHGKEYFEIDSTSGVLTISKHVGFERGKVYDLSVEVTDGKSSAVTSVRVVIGDTNDHSPVFDQEVYPVDFYENYPPGTFVTMVTATDLDSGDYARVRYSIDDVDAAEKFMIDGETGMIYSKISFDRENSSEAFSSIPVRASDGGGRFGFCTVQVNVLDENDNQPKFELPLYEVTIHSSTPVGTSILMTSANDADTGSNGALSYVILGHQTPPVFEVEKDSGFIKISRQPETKTYMFHVLVKDGGFPYLRNTVKVSVNVLRKNAKILQFEKSVYRILVPEDLNTDGIITTLRTLLPGSTRPRVGFQIIPGNSPSSKGDHFSIDASGQIKLKRRLDYETLKRYVLVIEANSSEISQVARTVVIVSVTDVNDNKPHFVANPYRVSIPENMMVKSKVLRVFAEDLDDFQNGKILYDFGTKTNLFAIDQHTGWITTAAPIDREVANSLVLRVRATDKGEVTQLSGYTVVEVTVLDVNDSPPQFTEDIFTFSVREDALIGQEVGTLTSFDNDTNSDVYFFIMSGDPQTKFGIEQKTGKVFVHSPLDRESVSSYKLNVSCSDGLFTSFTTLIITVLDANDNVPVCTQSISIVHLSEDVKPGTEVMIVEATDADADDNGKLRYSVFGQGMGFFGVENGTGRLVTAKLLDREVQEMYNFMVSAEDRGGQACFSNITVLLDDVNDNGPVFSQSEYRKAVYEDARRNKVLLQVRADDSDLGKNRKISYSLLDTAGDTFSVDSETGVITLTSDLNREKQAEYVLTVQAEDAGVPPQSETCNVVIQVLNINDVPPEFDKSSYKANVSEDAAKGTKITKMKAISREAGHEEFSYEILKGPDSDIFKIDKKTGDVTLEGNLDFETRKSYSLTIQASDVGPPVLTTTCSLSVLVTDANDHVPKFGQDLYTARVDENSDLDSFVLQMFATDLDSGSNRDIRYSIVKGNDADKFKIDDITGVISIKAHVDHESVSQYALTVRAQDKGIPPLSAETQVELSINDLNDNPPEFTNTNFTVSVSELAAIGTTVIFLRPHDRDGPGNKGPFTFMKIKGDETKFKLERDGLITKAGPLDHRDKEHKFEIRVFDSGEPPMYTDKTLTIIVVEGISHPPVVEPLTVYLKLYSSQFNGGVIGSVKGTDADGDPLTYSIVAPRSGSPFTITNSGVISATSNVPSRIYNLNASVSDGKYLTYVPVKIVVSDITEDILRHSLTLRLSALSPGTFVERNLGKCRDYLGFLLNVPAENVHIWSLQSSDTSLDVVFAVMKRVKGFYASQHIAHKLNSSRGDFQRVVGVQVGYIGVSQCPLMHCPENYSCQTVYKPQNKQIRIMSERTTYTSYEHSRSHACMCNRDAGCASGKCASNPCPAGYECADFPLGFQCKCVDSSKCQPDKPGCEDQSCIIGNNAISFGGDSYIRYKLKQSFDEPSRSISLALKTTEPRGTLVWAAGQYDYSILEIVNGRLQLRFDFGSGAGVVNLDWARVDDGKWHHVAIMRQGNHATLILDQGRHRAWNKSPGKMRILNLDDNAIYFGAKVVKSKSRRDLNNRGHLVEDGFKGCLQNLNLNNQDLPMSGSNSYVAAEPFNAVPGCQLSGGCRINTCPRDSTCIETLTSKKCECLPGHSGSDCRAFVDCGAKPCQNGGTCVPHPTDQYQCRCKDGYSGTQCHIYTGHCASAPCRNGGSCIPSGESGFICTCPAGVQGKTCEQDTRPCSSNPCANNANCTNHGESYKCHCRAGFSGEICDEGYRCSKDSHCQNGGTCQENQKNSAAVCRCLQGYTGADCSEDVDECASSPCKNGGVCVNQLGNFACNCSASSHGGKLCELVLTSIEARRGWPLGQTEIIGIAVVLAVILLIVFLVVIFLRRRAKRRREKREQAGAVSTSVLKVSPPVVGSEVTSPEPPTPPPREVHGYNVDDLGMPPGYDAEDSWRRREKVRKDFGTMKTLTSLSDNNLPGYQWDYTDIPADLVPRTPLSKEHSGSYSGSPDCATFAPEVPQRPSSFRSSQGSLDVPEVPKRPRNYRVSESEDGYTDVPHVPKKPMEYTNPKGKSASRYSMDSRFSEFSDATDLDPDIFKGRFPRPPREPYPESLDQLPVGSYAPTLTARGSELGSVTDGMYSEDDLEQVYLGNRMEVCDDSPENSYLHSENCSEDEDDDYHRDRYARAATPDPEFHKELQREIKEMMNELEELKLESEI</sequence>
<evidence type="ECO:0000256" key="18">
    <source>
        <dbReference type="SAM" id="SignalP"/>
    </source>
</evidence>
<dbReference type="FunFam" id="2.60.40.60:FF:000039">
    <property type="entry name" value="FAT atypical cadherin 3"/>
    <property type="match status" value="1"/>
</dbReference>
<dbReference type="GO" id="GO:0007163">
    <property type="term" value="P:establishment or maintenance of cell polarity"/>
    <property type="evidence" value="ECO:0007669"/>
    <property type="project" value="UniProtKB-ARBA"/>
</dbReference>
<feature type="domain" description="Cadherin" evidence="21">
    <location>
        <begin position="621"/>
        <end position="718"/>
    </location>
</feature>
<feature type="domain" description="Cadherin" evidence="21">
    <location>
        <begin position="2437"/>
        <end position="2538"/>
    </location>
</feature>
<dbReference type="FunFam" id="2.60.40.60:FF:000116">
    <property type="entry name" value="Dachsous cadherin-related 2"/>
    <property type="match status" value="2"/>
</dbReference>